<evidence type="ECO:0000259" key="2">
    <source>
        <dbReference type="Pfam" id="PF13649"/>
    </source>
</evidence>
<dbReference type="GO" id="GO:0032259">
    <property type="term" value="P:methylation"/>
    <property type="evidence" value="ECO:0007669"/>
    <property type="project" value="UniProtKB-KW"/>
</dbReference>
<dbReference type="STRING" id="252474.B1A74_12500"/>
<dbReference type="InterPro" id="IPR029063">
    <property type="entry name" value="SAM-dependent_MTases_sf"/>
</dbReference>
<dbReference type="OrthoDB" id="9786503at2"/>
<dbReference type="GO" id="GO:0008168">
    <property type="term" value="F:methyltransferase activity"/>
    <property type="evidence" value="ECO:0007669"/>
    <property type="project" value="UniProtKB-KW"/>
</dbReference>
<dbReference type="RefSeq" id="WP_077244813.1">
    <property type="nucleotide sequence ID" value="NZ_MUZR01000059.1"/>
</dbReference>
<evidence type="ECO:0000313" key="3">
    <source>
        <dbReference type="EMBL" id="OOC09153.1"/>
    </source>
</evidence>
<evidence type="ECO:0000313" key="4">
    <source>
        <dbReference type="Proteomes" id="UP000189177"/>
    </source>
</evidence>
<dbReference type="AlphaFoldDB" id="A0A1V2ZWE2"/>
<protein>
    <submittedName>
        <fullName evidence="3">SAM-dependent methyltransferase</fullName>
    </submittedName>
</protein>
<keyword evidence="4" id="KW-1185">Reference proteome</keyword>
<dbReference type="PANTHER" id="PTHR43861:SF3">
    <property type="entry name" value="PUTATIVE (AFU_ORTHOLOGUE AFUA_2G14390)-RELATED"/>
    <property type="match status" value="1"/>
</dbReference>
<comment type="caution">
    <text evidence="3">The sequence shown here is derived from an EMBL/GenBank/DDBJ whole genome shotgun (WGS) entry which is preliminary data.</text>
</comment>
<accession>A0A1V2ZWE2</accession>
<dbReference type="SUPFAM" id="SSF53335">
    <property type="entry name" value="S-adenosyl-L-methionine-dependent methyltransferases"/>
    <property type="match status" value="1"/>
</dbReference>
<reference evidence="3 4" key="1">
    <citation type="submission" date="2017-02" db="EMBL/GenBank/DDBJ databases">
        <title>Genomic diversity within the haloalkaliphilic genus Thioalkalivibrio.</title>
        <authorList>
            <person name="Ahn A.-C."/>
            <person name="Meier-Kolthoff J."/>
            <person name="Overmars L."/>
            <person name="Richter M."/>
            <person name="Woyke T."/>
            <person name="Sorokin D.Y."/>
            <person name="Muyzer G."/>
        </authorList>
    </citation>
    <scope>NUCLEOTIDE SEQUENCE [LARGE SCALE GENOMIC DNA]</scope>
    <source>
        <strain evidence="3 4">HL17</strain>
    </source>
</reference>
<keyword evidence="1 3" id="KW-0808">Transferase</keyword>
<dbReference type="EMBL" id="MUZR01000059">
    <property type="protein sequence ID" value="OOC09153.1"/>
    <property type="molecule type" value="Genomic_DNA"/>
</dbReference>
<dbReference type="CDD" id="cd02440">
    <property type="entry name" value="AdoMet_MTases"/>
    <property type="match status" value="1"/>
</dbReference>
<name>A0A1V2ZWE2_9GAMM</name>
<dbReference type="PANTHER" id="PTHR43861">
    <property type="entry name" value="TRANS-ACONITATE 2-METHYLTRANSFERASE-RELATED"/>
    <property type="match status" value="1"/>
</dbReference>
<feature type="domain" description="Methyltransferase" evidence="2">
    <location>
        <begin position="34"/>
        <end position="125"/>
    </location>
</feature>
<keyword evidence="3" id="KW-0489">Methyltransferase</keyword>
<dbReference type="Gene3D" id="3.40.50.150">
    <property type="entry name" value="Vaccinia Virus protein VP39"/>
    <property type="match status" value="1"/>
</dbReference>
<proteinExistence type="predicted"/>
<gene>
    <name evidence="3" type="ORF">B1A74_12500</name>
</gene>
<sequence length="196" mass="21560">MWDERYSTEEFAYGTEPNDFLREAVATLPPGDALCLGEGEGRNAVYLAEQGFDVTAVDSSLVGLRKAERLAAERGVSIRTEVADLADYRIDPESWDVIVSIFCHVPPEIRRRVHADVVQGLRPGGTFILEAYTPAQLAHGTGGPPVEELMMDLNALSEELDGLEFDYAHELEREVIEGVYHTGRGAVVQVVGRRSS</sequence>
<evidence type="ECO:0000256" key="1">
    <source>
        <dbReference type="ARBA" id="ARBA00022679"/>
    </source>
</evidence>
<dbReference type="Pfam" id="PF13649">
    <property type="entry name" value="Methyltransf_25"/>
    <property type="match status" value="1"/>
</dbReference>
<organism evidence="3 4">
    <name type="scientific">Thioalkalivibrio halophilus</name>
    <dbReference type="NCBI Taxonomy" id="252474"/>
    <lineage>
        <taxon>Bacteria</taxon>
        <taxon>Pseudomonadati</taxon>
        <taxon>Pseudomonadota</taxon>
        <taxon>Gammaproteobacteria</taxon>
        <taxon>Chromatiales</taxon>
        <taxon>Ectothiorhodospiraceae</taxon>
        <taxon>Thioalkalivibrio</taxon>
    </lineage>
</organism>
<dbReference type="InterPro" id="IPR041698">
    <property type="entry name" value="Methyltransf_25"/>
</dbReference>
<dbReference type="Proteomes" id="UP000189177">
    <property type="component" value="Unassembled WGS sequence"/>
</dbReference>